<evidence type="ECO:0000259" key="1">
    <source>
        <dbReference type="PROSITE" id="PS50883"/>
    </source>
</evidence>
<reference evidence="2 3" key="1">
    <citation type="submission" date="2019-09" db="EMBL/GenBank/DDBJ databases">
        <title>Genome sequencing of strain KACC 21233.</title>
        <authorList>
            <person name="Heo J."/>
            <person name="Kim S.-J."/>
            <person name="Kim J.-S."/>
            <person name="Hong S.-B."/>
            <person name="Kwon S.-W."/>
        </authorList>
    </citation>
    <scope>NUCLEOTIDE SEQUENCE [LARGE SCALE GENOMIC DNA]</scope>
    <source>
        <strain evidence="2 3">KACC 21233</strain>
        <plasmid evidence="2 3">unnamed1</plasmid>
    </source>
</reference>
<organism evidence="2 3">
    <name type="scientific">Acetobacter vaccinii</name>
    <dbReference type="NCBI Taxonomy" id="2592655"/>
    <lineage>
        <taxon>Bacteria</taxon>
        <taxon>Pseudomonadati</taxon>
        <taxon>Pseudomonadota</taxon>
        <taxon>Alphaproteobacteria</taxon>
        <taxon>Acetobacterales</taxon>
        <taxon>Acetobacteraceae</taxon>
        <taxon>Acetobacter</taxon>
    </lineage>
</organism>
<evidence type="ECO:0000313" key="2">
    <source>
        <dbReference type="EMBL" id="QEO18762.1"/>
    </source>
</evidence>
<protein>
    <submittedName>
        <fullName evidence="2">EAL domain-containing protein</fullName>
    </submittedName>
</protein>
<dbReference type="Proteomes" id="UP000324536">
    <property type="component" value="Plasmid unnamed1"/>
</dbReference>
<dbReference type="KEGG" id="acek:FLP30_12825"/>
<dbReference type="GO" id="GO:0071111">
    <property type="term" value="F:cyclic-guanylate-specific phosphodiesterase activity"/>
    <property type="evidence" value="ECO:0007669"/>
    <property type="project" value="InterPro"/>
</dbReference>
<dbReference type="InterPro" id="IPR035919">
    <property type="entry name" value="EAL_sf"/>
</dbReference>
<sequence length="264" mass="31067">MIVFPCGNCTEQEYSDFFEKDLVEIYFQPVLDEFLNIVCFEQLMRVKCRCGRIFSPDYFQPLLSENDLHKKVTTLCIDYAEKFIKKYNGRYSVSINVSQIDINNKVFLDRLKEISKKKPRNPKNIIFEISERMKVNKNIVLKIKNLINYGFKFSLDDFFSEHSTLLPVIDIDLYGIKIDKGMLVNFSSNLKTQALIEAIIYYCNRMQIYCYAEGVETMNAFYELKGMGVRRFQGFFCSPAVSLDNLDKLIESWNMRYNTNKSHE</sequence>
<dbReference type="PANTHER" id="PTHR33121">
    <property type="entry name" value="CYCLIC DI-GMP PHOSPHODIESTERASE PDEF"/>
    <property type="match status" value="1"/>
</dbReference>
<name>A0A5C1YUM7_9PROT</name>
<dbReference type="RefSeq" id="WP_149280419.1">
    <property type="nucleotide sequence ID" value="NZ_CP043507.1"/>
</dbReference>
<dbReference type="PANTHER" id="PTHR33121:SF71">
    <property type="entry name" value="OXYGEN SENSOR PROTEIN DOSP"/>
    <property type="match status" value="1"/>
</dbReference>
<dbReference type="InterPro" id="IPR050706">
    <property type="entry name" value="Cyclic-di-GMP_PDE-like"/>
</dbReference>
<geneLocation type="plasmid" evidence="2">
    <name>unnamed1</name>
</geneLocation>
<dbReference type="SMART" id="SM00052">
    <property type="entry name" value="EAL"/>
    <property type="match status" value="1"/>
</dbReference>
<accession>A0A5C1YUM7</accession>
<gene>
    <name evidence="2" type="ORF">FLP30_12825</name>
</gene>
<dbReference type="PROSITE" id="PS50883">
    <property type="entry name" value="EAL"/>
    <property type="match status" value="1"/>
</dbReference>
<keyword evidence="2" id="KW-0614">Plasmid</keyword>
<proteinExistence type="predicted"/>
<dbReference type="Pfam" id="PF00563">
    <property type="entry name" value="EAL"/>
    <property type="match status" value="1"/>
</dbReference>
<feature type="domain" description="EAL" evidence="1">
    <location>
        <begin position="7"/>
        <end position="254"/>
    </location>
</feature>
<evidence type="ECO:0000313" key="3">
    <source>
        <dbReference type="Proteomes" id="UP000324536"/>
    </source>
</evidence>
<dbReference type="Gene3D" id="3.20.20.450">
    <property type="entry name" value="EAL domain"/>
    <property type="match status" value="1"/>
</dbReference>
<dbReference type="EMBL" id="CP043507">
    <property type="protein sequence ID" value="QEO18762.1"/>
    <property type="molecule type" value="Genomic_DNA"/>
</dbReference>
<dbReference type="AlphaFoldDB" id="A0A5C1YUM7"/>
<dbReference type="InterPro" id="IPR001633">
    <property type="entry name" value="EAL_dom"/>
</dbReference>
<dbReference type="OrthoDB" id="7178689at2"/>
<keyword evidence="3" id="KW-1185">Reference proteome</keyword>
<dbReference type="SUPFAM" id="SSF141868">
    <property type="entry name" value="EAL domain-like"/>
    <property type="match status" value="1"/>
</dbReference>
<dbReference type="CDD" id="cd01948">
    <property type="entry name" value="EAL"/>
    <property type="match status" value="1"/>
</dbReference>